<evidence type="ECO:0000313" key="3">
    <source>
        <dbReference type="EMBL" id="CAF4732842.1"/>
    </source>
</evidence>
<dbReference type="SUPFAM" id="SSF52200">
    <property type="entry name" value="Toll/Interleukin receptor TIR domain"/>
    <property type="match status" value="1"/>
</dbReference>
<evidence type="ECO:0000256" key="1">
    <source>
        <dbReference type="SAM" id="SignalP"/>
    </source>
</evidence>
<feature type="chain" id="PRO_5032480874" description="TIR domain-containing protein" evidence="1">
    <location>
        <begin position="21"/>
        <end position="267"/>
    </location>
</feature>
<evidence type="ECO:0000313" key="4">
    <source>
        <dbReference type="Proteomes" id="UP000663848"/>
    </source>
</evidence>
<comment type="caution">
    <text evidence="3">The sequence shown here is derived from an EMBL/GenBank/DDBJ whole genome shotgun (WGS) entry which is preliminary data.</text>
</comment>
<gene>
    <name evidence="3" type="ORF">QYT958_LOCUS19686</name>
</gene>
<reference evidence="3" key="1">
    <citation type="submission" date="2021-02" db="EMBL/GenBank/DDBJ databases">
        <authorList>
            <person name="Nowell W R."/>
        </authorList>
    </citation>
    <scope>NUCLEOTIDE SEQUENCE</scope>
</reference>
<evidence type="ECO:0000259" key="2">
    <source>
        <dbReference type="Pfam" id="PF13676"/>
    </source>
</evidence>
<dbReference type="InterPro" id="IPR000157">
    <property type="entry name" value="TIR_dom"/>
</dbReference>
<dbReference type="Proteomes" id="UP000663848">
    <property type="component" value="Unassembled WGS sequence"/>
</dbReference>
<dbReference type="Gene3D" id="3.40.50.10140">
    <property type="entry name" value="Toll/interleukin-1 receptor homology (TIR) domain"/>
    <property type="match status" value="1"/>
</dbReference>
<dbReference type="PANTHER" id="PTHR46270">
    <property type="entry name" value="ARMADILLO-TYPE FOLD-RELATED"/>
    <property type="match status" value="1"/>
</dbReference>
<proteinExistence type="predicted"/>
<feature type="domain" description="TIR" evidence="2">
    <location>
        <begin position="85"/>
        <end position="159"/>
    </location>
</feature>
<dbReference type="PANTHER" id="PTHR46270:SF2">
    <property type="entry name" value="TIR DOMAIN-CONTAINING PROTEIN"/>
    <property type="match status" value="1"/>
</dbReference>
<protein>
    <recommendedName>
        <fullName evidence="2">TIR domain-containing protein</fullName>
    </recommendedName>
</protein>
<feature type="signal peptide" evidence="1">
    <location>
        <begin position="1"/>
        <end position="20"/>
    </location>
</feature>
<dbReference type="AlphaFoldDB" id="A0A821KKJ4"/>
<organism evidence="3 4">
    <name type="scientific">Rotaria socialis</name>
    <dbReference type="NCBI Taxonomy" id="392032"/>
    <lineage>
        <taxon>Eukaryota</taxon>
        <taxon>Metazoa</taxon>
        <taxon>Spiralia</taxon>
        <taxon>Gnathifera</taxon>
        <taxon>Rotifera</taxon>
        <taxon>Eurotatoria</taxon>
        <taxon>Bdelloidea</taxon>
        <taxon>Philodinida</taxon>
        <taxon>Philodinidae</taxon>
        <taxon>Rotaria</taxon>
    </lineage>
</organism>
<dbReference type="GO" id="GO:0007165">
    <property type="term" value="P:signal transduction"/>
    <property type="evidence" value="ECO:0007669"/>
    <property type="project" value="InterPro"/>
</dbReference>
<dbReference type="Pfam" id="PF13676">
    <property type="entry name" value="TIR_2"/>
    <property type="match status" value="1"/>
</dbReference>
<sequence>MSRLFFEAFVLALAEAPSLMQTINKRYGLKRQYPYFGGELDICEGIQQCADEEGYRCGNGACIPAEYFLDGIISLHTEHIFRVSSMVLAVQEAAVVICFMTPKYQDYPACKNELQYATVLRKPVIPCLLTPDWQQSDRLGFITAGLIWLDFRDLSEDNLENKLQRMIEFIHILSNDAFKADSQKPECRKNNFTRTKDNSHGFNWSSRFWYIERDIALENEVNSLLCFTGKSSLGNTILGEKQFDVSVPCYSTIGDKCKVGFRYLHQQ</sequence>
<dbReference type="EMBL" id="CAJOBR010003300">
    <property type="protein sequence ID" value="CAF4732842.1"/>
    <property type="molecule type" value="Genomic_DNA"/>
</dbReference>
<name>A0A821KKJ4_9BILA</name>
<dbReference type="InterPro" id="IPR035897">
    <property type="entry name" value="Toll_tir_struct_dom_sf"/>
</dbReference>
<keyword evidence="1" id="KW-0732">Signal</keyword>
<accession>A0A821KKJ4</accession>